<reference evidence="1 2" key="1">
    <citation type="submission" date="2021-06" db="EMBL/GenBank/DDBJ databases">
        <title>Caerostris extrusa draft genome.</title>
        <authorList>
            <person name="Kono N."/>
            <person name="Arakawa K."/>
        </authorList>
    </citation>
    <scope>NUCLEOTIDE SEQUENCE [LARGE SCALE GENOMIC DNA]</scope>
</reference>
<dbReference type="AlphaFoldDB" id="A0AAV4MLG2"/>
<comment type="caution">
    <text evidence="1">The sequence shown here is derived from an EMBL/GenBank/DDBJ whole genome shotgun (WGS) entry which is preliminary data.</text>
</comment>
<organism evidence="1 2">
    <name type="scientific">Caerostris extrusa</name>
    <name type="common">Bark spider</name>
    <name type="synonym">Caerostris bankana</name>
    <dbReference type="NCBI Taxonomy" id="172846"/>
    <lineage>
        <taxon>Eukaryota</taxon>
        <taxon>Metazoa</taxon>
        <taxon>Ecdysozoa</taxon>
        <taxon>Arthropoda</taxon>
        <taxon>Chelicerata</taxon>
        <taxon>Arachnida</taxon>
        <taxon>Araneae</taxon>
        <taxon>Araneomorphae</taxon>
        <taxon>Entelegynae</taxon>
        <taxon>Araneoidea</taxon>
        <taxon>Araneidae</taxon>
        <taxon>Caerostris</taxon>
    </lineage>
</organism>
<dbReference type="EMBL" id="BPLR01002381">
    <property type="protein sequence ID" value="GIX73163.1"/>
    <property type="molecule type" value="Genomic_DNA"/>
</dbReference>
<keyword evidence="2" id="KW-1185">Reference proteome</keyword>
<evidence type="ECO:0000313" key="1">
    <source>
        <dbReference type="EMBL" id="GIX73163.1"/>
    </source>
</evidence>
<sequence length="167" mass="18739">MKEGDVLFGSVIVFFDDKTPARVVVCSSKNFEGTVGWGWGKGMKEGDVLFGSVIVFFDDKTPAGVVVCSSKSMSPVAENLIMTLSGLYGEKMEKPTKQHMMIIKVTFKRDNFGQVPYFSVVPGERELTTGGYLERFLDKMCTYCRQDKETYPFVPAIRACEERLLSR</sequence>
<accession>A0AAV4MLG2</accession>
<evidence type="ECO:0000313" key="2">
    <source>
        <dbReference type="Proteomes" id="UP001054945"/>
    </source>
</evidence>
<protein>
    <submittedName>
        <fullName evidence="1">Uncharacterized protein</fullName>
    </submittedName>
</protein>
<gene>
    <name evidence="1" type="ORF">CEXT_64641</name>
</gene>
<dbReference type="Proteomes" id="UP001054945">
    <property type="component" value="Unassembled WGS sequence"/>
</dbReference>
<name>A0AAV4MLG2_CAEEX</name>
<proteinExistence type="predicted"/>